<keyword evidence="3 5" id="KW-0808">Transferase</keyword>
<reference evidence="11" key="2">
    <citation type="journal article" date="2019" name="Int. J. Syst. Evol. Microbiol.">
        <title>The Global Catalogue of Microorganisms (GCM) 10K type strain sequencing project: providing services to taxonomists for standard genome sequencing and annotation.</title>
        <authorList>
            <consortium name="The Broad Institute Genomics Platform"/>
            <consortium name="The Broad Institute Genome Sequencing Center for Infectious Disease"/>
            <person name="Wu L."/>
            <person name="Ma J."/>
        </authorList>
    </citation>
    <scope>NUCLEOTIDE SEQUENCE [LARGE SCALE GENOMIC DNA]</scope>
    <source>
        <strain evidence="11">JCM 10667</strain>
    </source>
</reference>
<evidence type="ECO:0000256" key="2">
    <source>
        <dbReference type="ARBA" id="ARBA00012261"/>
    </source>
</evidence>
<dbReference type="SUPFAM" id="SSF50486">
    <property type="entry name" value="FMT C-terminal domain-like"/>
    <property type="match status" value="1"/>
</dbReference>
<dbReference type="InterPro" id="IPR005793">
    <property type="entry name" value="Formyl_trans_C"/>
</dbReference>
<dbReference type="InterPro" id="IPR036477">
    <property type="entry name" value="Formyl_transf_N_sf"/>
</dbReference>
<dbReference type="Pfam" id="PF02911">
    <property type="entry name" value="Formyl_trans_C"/>
    <property type="match status" value="1"/>
</dbReference>
<dbReference type="PANTHER" id="PTHR11138">
    <property type="entry name" value="METHIONYL-TRNA FORMYLTRANSFERASE"/>
    <property type="match status" value="1"/>
</dbReference>
<proteinExistence type="inferred from homology"/>
<evidence type="ECO:0000259" key="7">
    <source>
        <dbReference type="Pfam" id="PF02911"/>
    </source>
</evidence>
<evidence type="ECO:0000256" key="4">
    <source>
        <dbReference type="ARBA" id="ARBA00022917"/>
    </source>
</evidence>
<dbReference type="EMBL" id="BAAAHD010000018">
    <property type="protein sequence ID" value="GAA0557053.1"/>
    <property type="molecule type" value="Genomic_DNA"/>
</dbReference>
<comment type="caution">
    <text evidence="9">The sequence shown here is derived from an EMBL/GenBank/DDBJ whole genome shotgun (WGS) entry which is preliminary data.</text>
</comment>
<dbReference type="SUPFAM" id="SSF53328">
    <property type="entry name" value="Formyltransferase"/>
    <property type="match status" value="1"/>
</dbReference>
<dbReference type="EMBL" id="JACHMV010000001">
    <property type="protein sequence ID" value="MBB4776429.1"/>
    <property type="molecule type" value="Genomic_DNA"/>
</dbReference>
<evidence type="ECO:0000256" key="5">
    <source>
        <dbReference type="HAMAP-Rule" id="MF_00182"/>
    </source>
</evidence>
<dbReference type="GO" id="GO:0005829">
    <property type="term" value="C:cytosol"/>
    <property type="evidence" value="ECO:0007669"/>
    <property type="project" value="TreeGrafter"/>
</dbReference>
<dbReference type="InterPro" id="IPR002376">
    <property type="entry name" value="Formyl_transf_N"/>
</dbReference>
<comment type="catalytic activity">
    <reaction evidence="5">
        <text>L-methionyl-tRNA(fMet) + (6R)-10-formyltetrahydrofolate = N-formyl-L-methionyl-tRNA(fMet) + (6S)-5,6,7,8-tetrahydrofolate + H(+)</text>
        <dbReference type="Rhea" id="RHEA:24380"/>
        <dbReference type="Rhea" id="RHEA-COMP:9952"/>
        <dbReference type="Rhea" id="RHEA-COMP:9953"/>
        <dbReference type="ChEBI" id="CHEBI:15378"/>
        <dbReference type="ChEBI" id="CHEBI:57453"/>
        <dbReference type="ChEBI" id="CHEBI:78530"/>
        <dbReference type="ChEBI" id="CHEBI:78844"/>
        <dbReference type="ChEBI" id="CHEBI:195366"/>
        <dbReference type="EC" id="2.1.2.9"/>
    </reaction>
</comment>
<evidence type="ECO:0000313" key="10">
    <source>
        <dbReference type="Proteomes" id="UP000549343"/>
    </source>
</evidence>
<feature type="domain" description="Formyl transferase C-terminal" evidence="7">
    <location>
        <begin position="203"/>
        <end position="298"/>
    </location>
</feature>
<comment type="similarity">
    <text evidence="1 5">Belongs to the Fmt family.</text>
</comment>
<gene>
    <name evidence="5 8" type="primary">fmt</name>
    <name evidence="9" type="ORF">F4557_004847</name>
    <name evidence="8" type="ORF">GCM10009546_18900</name>
</gene>
<reference evidence="8" key="1">
    <citation type="journal article" date="2014" name="Int. J. Syst. Evol. Microbiol.">
        <title>Complete genome of a new Firmicutes species belonging to the dominant human colonic microbiota ('Ruminococcus bicirculans') reveals two chromosomes and a selective capacity to utilize plant glucans.</title>
        <authorList>
            <consortium name="NISC Comparative Sequencing Program"/>
            <person name="Wegmann U."/>
            <person name="Louis P."/>
            <person name="Goesmann A."/>
            <person name="Henrissat B."/>
            <person name="Duncan S.H."/>
            <person name="Flint H.J."/>
        </authorList>
    </citation>
    <scope>NUCLEOTIDE SEQUENCE</scope>
    <source>
        <strain evidence="8">JCM 10667</strain>
    </source>
</reference>
<dbReference type="Gene3D" id="3.40.50.12230">
    <property type="match status" value="1"/>
</dbReference>
<dbReference type="GO" id="GO:0004479">
    <property type="term" value="F:methionyl-tRNA formyltransferase activity"/>
    <property type="evidence" value="ECO:0007669"/>
    <property type="project" value="UniProtKB-UniRule"/>
</dbReference>
<evidence type="ECO:0000259" key="6">
    <source>
        <dbReference type="Pfam" id="PF00551"/>
    </source>
</evidence>
<evidence type="ECO:0000313" key="8">
    <source>
        <dbReference type="EMBL" id="GAA0557053.1"/>
    </source>
</evidence>
<sequence>MRLVFAGTPETALPSLRALLESSHEVAAVVTRPDGRSGRGRRLSASPVGAFAAEAGLEVLKPARARDPEFLDRLREIAPDCCPVVAYGALLPRAALDIPRHGWVNLHFSLLPAWRGAAPVQRAILHGDEMTGAATFQIEEDLDTGPVYGVLTEPIRPDDTTGDLLGRLAVAGAALLLDTMNGIEQGVLEPRPQPTEGVSHAAKLTPEDARVEWNSPAMHIDRLVRACTPAPGAWTTFRDMRVKLGPVRLRPDAEKFSPGELRPGKNEVLVGTATHPVALGEVQPQGKRRMGAADWVRGLDLTGKDALH</sequence>
<accession>A0A7W7IGA0</accession>
<feature type="domain" description="Formyl transferase N-terminal" evidence="6">
    <location>
        <begin position="2"/>
        <end position="178"/>
    </location>
</feature>
<evidence type="ECO:0000313" key="11">
    <source>
        <dbReference type="Proteomes" id="UP001501427"/>
    </source>
</evidence>
<dbReference type="InterPro" id="IPR041711">
    <property type="entry name" value="Met-tRNA-FMT_N"/>
</dbReference>
<comment type="function">
    <text evidence="5">Attaches a formyl group to the free amino group of methionyl-tRNA(fMet). The formyl group appears to play a dual role in the initiator identity of N-formylmethionyl-tRNA by promoting its recognition by IF2 and preventing the misappropriation of this tRNA by the elongation apparatus.</text>
</comment>
<dbReference type="AlphaFoldDB" id="A0A7W7IGA0"/>
<dbReference type="RefSeq" id="WP_184886318.1">
    <property type="nucleotide sequence ID" value="NZ_BAAAHD010000018.1"/>
</dbReference>
<dbReference type="CDD" id="cd08646">
    <property type="entry name" value="FMT_core_Met-tRNA-FMT_N"/>
    <property type="match status" value="1"/>
</dbReference>
<evidence type="ECO:0000256" key="3">
    <source>
        <dbReference type="ARBA" id="ARBA00022679"/>
    </source>
</evidence>
<dbReference type="PANTHER" id="PTHR11138:SF5">
    <property type="entry name" value="METHIONYL-TRNA FORMYLTRANSFERASE, MITOCHONDRIAL"/>
    <property type="match status" value="1"/>
</dbReference>
<evidence type="ECO:0000313" key="9">
    <source>
        <dbReference type="EMBL" id="MBB4776429.1"/>
    </source>
</evidence>
<reference evidence="8" key="4">
    <citation type="submission" date="2023-12" db="EMBL/GenBank/DDBJ databases">
        <authorList>
            <person name="Sun Q."/>
            <person name="Inoue M."/>
        </authorList>
    </citation>
    <scope>NUCLEOTIDE SEQUENCE</scope>
    <source>
        <strain evidence="8">JCM 10667</strain>
    </source>
</reference>
<dbReference type="InterPro" id="IPR011034">
    <property type="entry name" value="Formyl_transferase-like_C_sf"/>
</dbReference>
<dbReference type="Pfam" id="PF00551">
    <property type="entry name" value="Formyl_trans_N"/>
    <property type="match status" value="1"/>
</dbReference>
<feature type="binding site" evidence="5">
    <location>
        <begin position="109"/>
        <end position="112"/>
    </location>
    <ligand>
        <name>(6S)-5,6,7,8-tetrahydrofolate</name>
        <dbReference type="ChEBI" id="CHEBI:57453"/>
    </ligand>
</feature>
<dbReference type="FunFam" id="3.40.50.12230:FF:000001">
    <property type="entry name" value="Methionyl-tRNA formyltransferase"/>
    <property type="match status" value="1"/>
</dbReference>
<dbReference type="Proteomes" id="UP001501427">
    <property type="component" value="Unassembled WGS sequence"/>
</dbReference>
<dbReference type="Proteomes" id="UP000549343">
    <property type="component" value="Unassembled WGS sequence"/>
</dbReference>
<keyword evidence="11" id="KW-1185">Reference proteome</keyword>
<dbReference type="EC" id="2.1.2.9" evidence="2 5"/>
<name>A0A7W7IGA0_9ACTN</name>
<dbReference type="HAMAP" id="MF_00182">
    <property type="entry name" value="Formyl_trans"/>
    <property type="match status" value="1"/>
</dbReference>
<keyword evidence="4 5" id="KW-0648">Protein biosynthesis</keyword>
<evidence type="ECO:0000256" key="1">
    <source>
        <dbReference type="ARBA" id="ARBA00010699"/>
    </source>
</evidence>
<protein>
    <recommendedName>
        <fullName evidence="2 5">Methionyl-tRNA formyltransferase</fullName>
        <ecNumber evidence="2 5">2.1.2.9</ecNumber>
    </recommendedName>
</protein>
<dbReference type="NCBIfam" id="TIGR00460">
    <property type="entry name" value="fmt"/>
    <property type="match status" value="1"/>
</dbReference>
<dbReference type="InterPro" id="IPR044135">
    <property type="entry name" value="Met-tRNA-FMT_C"/>
</dbReference>
<organism evidence="9 10">
    <name type="scientific">Actinomadura livida</name>
    <dbReference type="NCBI Taxonomy" id="79909"/>
    <lineage>
        <taxon>Bacteria</taxon>
        <taxon>Bacillati</taxon>
        <taxon>Actinomycetota</taxon>
        <taxon>Actinomycetes</taxon>
        <taxon>Streptosporangiales</taxon>
        <taxon>Thermomonosporaceae</taxon>
        <taxon>Actinomadura</taxon>
    </lineage>
</organism>
<dbReference type="InterPro" id="IPR005794">
    <property type="entry name" value="Fmt"/>
</dbReference>
<dbReference type="CDD" id="cd08704">
    <property type="entry name" value="Met_tRNA_FMT_C"/>
    <property type="match status" value="1"/>
</dbReference>
<reference evidence="9 10" key="3">
    <citation type="submission" date="2020-08" db="EMBL/GenBank/DDBJ databases">
        <title>Sequencing the genomes of 1000 actinobacteria strains.</title>
        <authorList>
            <person name="Klenk H.-P."/>
        </authorList>
    </citation>
    <scope>NUCLEOTIDE SEQUENCE [LARGE SCALE GENOMIC DNA]</scope>
    <source>
        <strain evidence="9 10">DSM 44772</strain>
    </source>
</reference>